<dbReference type="AlphaFoldDB" id="A0A289GHF2"/>
<reference evidence="6 7" key="1">
    <citation type="submission" date="2018-12" db="EMBL/GenBank/DDBJ databases">
        <title>Characterization and Draft Genome of Vibrio anguillarum J360 Marine Pathogen Isolated from an Outbreak in Lumpfish (Cyclopterus lumpus).</title>
        <authorList>
            <person name="Vasquez J.I."/>
            <person name="Cao T."/>
            <person name="Chakraborty S."/>
            <person name="Gnanagobal H."/>
            <person name="Wescot J."/>
            <person name="Boyce D."/>
            <person name="Santander J."/>
        </authorList>
    </citation>
    <scope>NUCLEOTIDE SEQUENCE [LARGE SCALE GENOMIC DNA]</scope>
    <source>
        <strain evidence="6 7">J360</strain>
    </source>
</reference>
<feature type="transmembrane region" description="Helical" evidence="5">
    <location>
        <begin position="316"/>
        <end position="338"/>
    </location>
</feature>
<proteinExistence type="inferred from homology"/>
<dbReference type="PROSITE" id="PS50111">
    <property type="entry name" value="CHEMOTAXIS_TRANSDUC_2"/>
    <property type="match status" value="1"/>
</dbReference>
<dbReference type="Gene3D" id="1.10.287.950">
    <property type="entry name" value="Methyl-accepting chemotaxis protein"/>
    <property type="match status" value="1"/>
</dbReference>
<evidence type="ECO:0000256" key="3">
    <source>
        <dbReference type="ARBA" id="ARBA00029447"/>
    </source>
</evidence>
<keyword evidence="5" id="KW-0472">Membrane</keyword>
<evidence type="ECO:0000313" key="6">
    <source>
        <dbReference type="EMBL" id="AZS27110.1"/>
    </source>
</evidence>
<feature type="coiled-coil region" evidence="4">
    <location>
        <begin position="469"/>
        <end position="496"/>
    </location>
</feature>
<dbReference type="GO" id="GO:0006935">
    <property type="term" value="P:chemotaxis"/>
    <property type="evidence" value="ECO:0007669"/>
    <property type="project" value="UniProtKB-ARBA"/>
</dbReference>
<dbReference type="PANTHER" id="PTHR32089">
    <property type="entry name" value="METHYL-ACCEPTING CHEMOTAXIS PROTEIN MCPB"/>
    <property type="match status" value="1"/>
</dbReference>
<dbReference type="Proteomes" id="UP000256923">
    <property type="component" value="Chromosome 2"/>
</dbReference>
<keyword evidence="2" id="KW-0807">Transducer</keyword>
<dbReference type="PROSITE" id="PS50885">
    <property type="entry name" value="HAMP"/>
    <property type="match status" value="1"/>
</dbReference>
<dbReference type="FunFam" id="1.10.287.950:FF:000001">
    <property type="entry name" value="Methyl-accepting chemotaxis sensory transducer"/>
    <property type="match status" value="1"/>
</dbReference>
<accession>A0A289GHF2</accession>
<comment type="subcellular location">
    <subcellularLocation>
        <location evidence="1">Membrane</location>
    </subcellularLocation>
</comment>
<dbReference type="EMBL" id="CP034673">
    <property type="protein sequence ID" value="AZS27110.1"/>
    <property type="molecule type" value="Genomic_DNA"/>
</dbReference>
<dbReference type="GO" id="GO:0007165">
    <property type="term" value="P:signal transduction"/>
    <property type="evidence" value="ECO:0007669"/>
    <property type="project" value="UniProtKB-KW"/>
</dbReference>
<evidence type="ECO:0000313" key="7">
    <source>
        <dbReference type="Proteomes" id="UP000256923"/>
    </source>
</evidence>
<dbReference type="SMART" id="SM00283">
    <property type="entry name" value="MA"/>
    <property type="match status" value="1"/>
</dbReference>
<dbReference type="SUPFAM" id="SSF58104">
    <property type="entry name" value="Methyl-accepting chemotaxis protein (MCP) signaling domain"/>
    <property type="match status" value="1"/>
</dbReference>
<dbReference type="PANTHER" id="PTHR32089:SF112">
    <property type="entry name" value="LYSOZYME-LIKE PROTEIN-RELATED"/>
    <property type="match status" value="1"/>
</dbReference>
<dbReference type="Pfam" id="PF00672">
    <property type="entry name" value="HAMP"/>
    <property type="match status" value="1"/>
</dbReference>
<organism evidence="6 7">
    <name type="scientific">Vibrio anguillarum</name>
    <name type="common">Listonella anguillarum</name>
    <dbReference type="NCBI Taxonomy" id="55601"/>
    <lineage>
        <taxon>Bacteria</taxon>
        <taxon>Pseudomonadati</taxon>
        <taxon>Pseudomonadota</taxon>
        <taxon>Gammaproteobacteria</taxon>
        <taxon>Vibrionales</taxon>
        <taxon>Vibrionaceae</taxon>
        <taxon>Vibrio</taxon>
    </lineage>
</organism>
<evidence type="ECO:0000256" key="4">
    <source>
        <dbReference type="SAM" id="Coils"/>
    </source>
</evidence>
<gene>
    <name evidence="6" type="ORF">DYL72_19575</name>
</gene>
<sequence>MRSQRMKLSISGKLQLSFLLLVVLLIISTFFTYRSITQVETHTNSLLQTDLPTVNTSRNIQQSMQEVISTLRAYLLVGSQSVVGATQLTKLETIIGQMDKTVPVLETLILSEQYTAIISEWAAIKAHIQGIVLLSQSEDNLPAHTLFINEAAPIAEVALDQLQGLINDESTNKEGGERKRLFKLYADSYNSLANALASLRDFLLYAKPEHLEKYQDLINSHNQSVAEIVEKSSLLSDDEQSLWSLFNEMQQLYFPLAQQVIAIRQSEQWNGVNQKMATQLMPAVDKMTNRLEDVIATQQSKAEQSGERMSRSISNVINVLFIMIAVTVSVAVLLSNYLGKNIGRRVSRIGKRAEIIAAGDVSQPALLCEGSDELSQLTAAINNMNNSLRTIVQGVSTKAQQVSQNMDELLNYNSNTRQQVQQQRASIEQVTVRLSDVAQYSMATAEKAEQSTQSLLLSQNELKEGASALEQNRKSIDKLDQTIQKATQLVLDLSRESESIGRVTEVIEGLAEQTNLLALNAAIEAARAGEYGRGFAVVADEVRLLATRTTQSTTEINTIINAIQSATAAVVNEINMSQNLANEGAAQTIHAFNKMMDVQGKITALDKEMHQLSSAADLQQQSTHQMTQFMQEVVNSVESVASISQISNQTSAQVKDNVTVLNQEMEKFKI</sequence>
<dbReference type="InterPro" id="IPR004089">
    <property type="entry name" value="MCPsignal_dom"/>
</dbReference>
<evidence type="ECO:0000256" key="2">
    <source>
        <dbReference type="ARBA" id="ARBA00023224"/>
    </source>
</evidence>
<keyword evidence="5" id="KW-1133">Transmembrane helix</keyword>
<dbReference type="Pfam" id="PF12729">
    <property type="entry name" value="4HB_MCP_1"/>
    <property type="match status" value="1"/>
</dbReference>
<protein>
    <submittedName>
        <fullName evidence="6">Methyl-accepting chemotaxis protein</fullName>
    </submittedName>
</protein>
<dbReference type="SMART" id="SM00304">
    <property type="entry name" value="HAMP"/>
    <property type="match status" value="1"/>
</dbReference>
<evidence type="ECO:0000256" key="1">
    <source>
        <dbReference type="ARBA" id="ARBA00004370"/>
    </source>
</evidence>
<keyword evidence="4" id="KW-0175">Coiled coil</keyword>
<dbReference type="InterPro" id="IPR003660">
    <property type="entry name" value="HAMP_dom"/>
</dbReference>
<dbReference type="Pfam" id="PF00015">
    <property type="entry name" value="MCPsignal"/>
    <property type="match status" value="1"/>
</dbReference>
<dbReference type="CDD" id="cd06225">
    <property type="entry name" value="HAMP"/>
    <property type="match status" value="1"/>
</dbReference>
<evidence type="ECO:0000256" key="5">
    <source>
        <dbReference type="SAM" id="Phobius"/>
    </source>
</evidence>
<name>A0A289GHF2_VIBAN</name>
<dbReference type="InterPro" id="IPR024478">
    <property type="entry name" value="HlyB_4HB_MCP"/>
</dbReference>
<keyword evidence="5" id="KW-0812">Transmembrane</keyword>
<comment type="similarity">
    <text evidence="3">Belongs to the methyl-accepting chemotaxis (MCP) protein family.</text>
</comment>
<dbReference type="GO" id="GO:0016020">
    <property type="term" value="C:membrane"/>
    <property type="evidence" value="ECO:0007669"/>
    <property type="project" value="UniProtKB-SubCell"/>
</dbReference>